<keyword evidence="5" id="KW-0472">Membrane</keyword>
<protein>
    <recommendedName>
        <fullName evidence="4">3-ketoacyl-CoA synthase</fullName>
        <ecNumber evidence="4">2.3.1.-</ecNumber>
    </recommendedName>
</protein>
<dbReference type="Gramene" id="HORVU.MOREX.r3.3HG0287160.1">
    <property type="protein sequence ID" value="HORVU.MOREX.r3.3HG0287160.1.CDS1"/>
    <property type="gene ID" value="HORVU.MOREX.r3.3HG0287160"/>
</dbReference>
<reference evidence="9" key="3">
    <citation type="submission" date="2020-10" db="EMBL/GenBank/DDBJ databases">
        <authorList>
            <person name="Scholz U."/>
            <person name="Mascher M."/>
            <person name="Fiebig A."/>
        </authorList>
    </citation>
    <scope>NUCLEOTIDE SEQUENCE [LARGE SCALE GENOMIC DNA]</scope>
    <source>
        <strain evidence="9">cv. Morex</strain>
    </source>
</reference>
<dbReference type="Proteomes" id="UP000011116">
    <property type="component" value="Chromosome 3H"/>
</dbReference>
<dbReference type="EMBL" id="AK358900">
    <property type="protein sequence ID" value="BAJ90111.1"/>
    <property type="molecule type" value="mRNA"/>
</dbReference>
<dbReference type="InterPro" id="IPR012392">
    <property type="entry name" value="3-ktacl-CoA_syn"/>
</dbReference>
<feature type="transmembrane region" description="Helical" evidence="5">
    <location>
        <begin position="47"/>
        <end position="68"/>
    </location>
</feature>
<dbReference type="RefSeq" id="XP_044972729.1">
    <property type="nucleotide sequence ID" value="XM_045116794.1"/>
</dbReference>
<evidence type="ECO:0000256" key="3">
    <source>
        <dbReference type="ARBA" id="ARBA00023315"/>
    </source>
</evidence>
<dbReference type="PANTHER" id="PTHR31561">
    <property type="entry name" value="3-KETOACYL-COA SYNTHASE"/>
    <property type="match status" value="1"/>
</dbReference>
<dbReference type="HOGENOM" id="CLU_013238_2_1_1"/>
<dbReference type="OrthoDB" id="329835at2759"/>
<feature type="transmembrane region" description="Helical" evidence="5">
    <location>
        <begin position="21"/>
        <end position="41"/>
    </location>
</feature>
<dbReference type="AlphaFoldDB" id="F2D4U0"/>
<keyword evidence="3 4" id="KW-0012">Acyltransferase</keyword>
<keyword evidence="5" id="KW-1133">Transmembrane helix</keyword>
<dbReference type="InterPro" id="IPR013601">
    <property type="entry name" value="FAE1_typ3_polyketide_synth"/>
</dbReference>
<dbReference type="CDD" id="cd00831">
    <property type="entry name" value="CHS_like"/>
    <property type="match status" value="1"/>
</dbReference>
<evidence type="ECO:0000313" key="10">
    <source>
        <dbReference type="Proteomes" id="UP000011116"/>
    </source>
</evidence>
<keyword evidence="5" id="KW-0812">Transmembrane</keyword>
<keyword evidence="2 4" id="KW-0808">Transferase</keyword>
<evidence type="ECO:0000256" key="1">
    <source>
        <dbReference type="ARBA" id="ARBA00005531"/>
    </source>
</evidence>
<dbReference type="SMR" id="F2D4U0"/>
<evidence type="ECO:0000259" key="7">
    <source>
        <dbReference type="Pfam" id="PF08541"/>
    </source>
</evidence>
<evidence type="ECO:0000313" key="8">
    <source>
        <dbReference type="EMBL" id="BAJ90111.1"/>
    </source>
</evidence>
<dbReference type="InterPro" id="IPR016039">
    <property type="entry name" value="Thiolase-like"/>
</dbReference>
<dbReference type="Pfam" id="PF08541">
    <property type="entry name" value="ACP_syn_III_C"/>
    <property type="match status" value="1"/>
</dbReference>
<dbReference type="SUPFAM" id="SSF53901">
    <property type="entry name" value="Thiolase-like"/>
    <property type="match status" value="2"/>
</dbReference>
<comment type="pathway">
    <text evidence="4">Lipid metabolism; fatty acid biosynthesis.</text>
</comment>
<dbReference type="EC" id="2.3.1.-" evidence="4"/>
<dbReference type="PIRSF" id="PIRSF036417">
    <property type="entry name" value="3-ktacl-CoA_syn"/>
    <property type="match status" value="1"/>
</dbReference>
<reference evidence="8" key="1">
    <citation type="journal article" date="2011" name="Plant Physiol.">
        <title>Comprehensive sequence analysis of 24,783 barley full-length cDNAs derived from 12 clone libraries.</title>
        <authorList>
            <person name="Matsumoto T."/>
            <person name="Tanaka T."/>
            <person name="Sakai H."/>
            <person name="Amano N."/>
            <person name="Kanamori H."/>
            <person name="Kurita K."/>
            <person name="Kikuta A."/>
            <person name="Kamiya K."/>
            <person name="Yamamoto M."/>
            <person name="Ikawa H."/>
            <person name="Fujii N."/>
            <person name="Hori K."/>
            <person name="Itoh T."/>
            <person name="Sato K."/>
        </authorList>
    </citation>
    <scope>NUCLEOTIDE SEQUENCE</scope>
    <source>
        <tissue evidence="8">Shoot</tissue>
    </source>
</reference>
<dbReference type="KEGG" id="hvg:123440222"/>
<evidence type="ECO:0000313" key="9">
    <source>
        <dbReference type="EnsemblPlants" id="HORVU.MOREX.r3.3HG0287160.1.CDS1"/>
    </source>
</evidence>
<organism evidence="8">
    <name type="scientific">Hordeum vulgare subsp. vulgare</name>
    <name type="common">Domesticated barley</name>
    <dbReference type="NCBI Taxonomy" id="112509"/>
    <lineage>
        <taxon>Eukaryota</taxon>
        <taxon>Viridiplantae</taxon>
        <taxon>Streptophyta</taxon>
        <taxon>Embryophyta</taxon>
        <taxon>Tracheophyta</taxon>
        <taxon>Spermatophyta</taxon>
        <taxon>Magnoliopsida</taxon>
        <taxon>Liliopsida</taxon>
        <taxon>Poales</taxon>
        <taxon>Poaceae</taxon>
        <taxon>BOP clade</taxon>
        <taxon>Pooideae</taxon>
        <taxon>Triticodae</taxon>
        <taxon>Triticeae</taxon>
        <taxon>Hordeinae</taxon>
        <taxon>Hordeum</taxon>
    </lineage>
</organism>
<comment type="similarity">
    <text evidence="1 4">Belongs to the thiolase-like superfamily. Chalcone/stilbene synthases family.</text>
</comment>
<evidence type="ECO:0000256" key="4">
    <source>
        <dbReference type="PIRNR" id="PIRNR036417"/>
    </source>
</evidence>
<evidence type="ECO:0000256" key="5">
    <source>
        <dbReference type="SAM" id="Phobius"/>
    </source>
</evidence>
<dbReference type="Gramene" id="HORVU.MOREX.r2.3HG0238410.1">
    <property type="protein sequence ID" value="HORVU.MOREX.r2.3HG0238410.1.CDS.1"/>
    <property type="gene ID" value="HORVU.MOREX.r2.3HG0238410"/>
</dbReference>
<dbReference type="GO" id="GO:0006633">
    <property type="term" value="P:fatty acid biosynthetic process"/>
    <property type="evidence" value="ECO:0007669"/>
    <property type="project" value="UniProtKB-UniPathway"/>
</dbReference>
<dbReference type="InterPro" id="IPR013747">
    <property type="entry name" value="ACP_syn_III_C"/>
</dbReference>
<dbReference type="GO" id="GO:0016020">
    <property type="term" value="C:membrane"/>
    <property type="evidence" value="ECO:0007669"/>
    <property type="project" value="InterPro"/>
</dbReference>
<dbReference type="GeneID" id="123440222"/>
<evidence type="ECO:0000259" key="6">
    <source>
        <dbReference type="Pfam" id="PF08392"/>
    </source>
</evidence>
<keyword evidence="10" id="KW-1185">Reference proteome</keyword>
<reference evidence="10" key="2">
    <citation type="journal article" date="2012" name="Nature">
        <title>A physical, genetic and functional sequence assembly of the barley genome.</title>
        <authorList>
            <consortium name="The International Barley Genome Sequencing Consortium"/>
            <person name="Mayer K.F."/>
            <person name="Waugh R."/>
            <person name="Brown J.W."/>
            <person name="Schulman A."/>
            <person name="Langridge P."/>
            <person name="Platzer M."/>
            <person name="Fincher G.B."/>
            <person name="Muehlbauer G.J."/>
            <person name="Sato K."/>
            <person name="Close T.J."/>
            <person name="Wise R.P."/>
            <person name="Stein N."/>
        </authorList>
    </citation>
    <scope>NUCLEOTIDE SEQUENCE [LARGE SCALE GENOMIC DNA]</scope>
    <source>
        <strain evidence="10">cv. Morex</strain>
    </source>
</reference>
<proteinExistence type="evidence at transcript level"/>
<dbReference type="EnsemblPlants" id="HORVU.MOREX.r3.3HG0287160.1">
    <property type="protein sequence ID" value="HORVU.MOREX.r3.3HG0287160.1.CDS1"/>
    <property type="gene ID" value="HORVU.MOREX.r3.3HG0287160"/>
</dbReference>
<feature type="domain" description="Beta-ketoacyl-[acyl-carrier-protein] synthase III C-terminal" evidence="7">
    <location>
        <begin position="381"/>
        <end position="461"/>
    </location>
</feature>
<dbReference type="Gene3D" id="3.40.47.10">
    <property type="match status" value="1"/>
</dbReference>
<dbReference type="UniPathway" id="UPA00094"/>
<evidence type="ECO:0000256" key="2">
    <source>
        <dbReference type="ARBA" id="ARBA00022679"/>
    </source>
</evidence>
<sequence length="491" mass="54052">MGLSPHVVMVSRLVVDNFFRVVVAAAVVAAAVVGRACPIIICPEEILEKMLALPPAHVLTAVILAAALEKMRRMRRTRDVYLVEYGCFRPKPCYRTPFATCLEHAHLMPYLVDEESVAFAMRLLERSGLGEETCVPDAYHYMPPDRSLRASRDEAELVIFAAVDDLFAKTPAINPAVDVDVLVVNCSIFTPVPVFADMVVNKYRLRADVKVVNLSGMGCSAGLVSVGLASKILQAAPEGTRVLIVSTEILSSQYYVGTERAMLLPNCLFRMGAAAMILSNSPTQARFRLRRVVRTVTAARDADYRCVFQEEDDKGNTGIRLSKDLATTAGYALKNNIAAFGPLVLPATEQLLVALSLLKRRLLRGRAKVRLYRPDFRTAFEHICIHAGGRGVIDEVQDGLGLSDDDVEASRMTLHRFGNTSSSSVLYELAYLEAKGRMKKDDRVWMISFGAGFDCNSVAWECIKPAGDADGPWADCIARYPVQLPEIDKDM</sequence>
<accession>F2D4U0</accession>
<feature type="domain" description="FAE" evidence="6">
    <location>
        <begin position="73"/>
        <end position="362"/>
    </location>
</feature>
<dbReference type="Pfam" id="PF08392">
    <property type="entry name" value="FAE1_CUT1_RppA"/>
    <property type="match status" value="1"/>
</dbReference>
<name>F2D4U0_HORVV</name>
<gene>
    <name evidence="9" type="primary">LOC123440222</name>
</gene>
<reference evidence="9" key="4">
    <citation type="submission" date="2022-01" db="UniProtKB">
        <authorList>
            <consortium name="EnsemblPlants"/>
        </authorList>
    </citation>
    <scope>IDENTIFICATION</scope>
    <source>
        <strain evidence="9">subsp. vulgare</strain>
    </source>
</reference>
<dbReference type="GO" id="GO:0016747">
    <property type="term" value="F:acyltransferase activity, transferring groups other than amino-acyl groups"/>
    <property type="evidence" value="ECO:0007669"/>
    <property type="project" value="InterPro"/>
</dbReference>